<dbReference type="PROSITE" id="PS50088">
    <property type="entry name" value="ANK_REPEAT"/>
    <property type="match status" value="2"/>
</dbReference>
<name>A0A7S0T7V3_9RHOD</name>
<dbReference type="SUPFAM" id="SSF48403">
    <property type="entry name" value="Ankyrin repeat"/>
    <property type="match status" value="1"/>
</dbReference>
<evidence type="ECO:0000313" key="4">
    <source>
        <dbReference type="EMBL" id="CAD8726294.1"/>
    </source>
</evidence>
<keyword evidence="2 3" id="KW-0040">ANK repeat</keyword>
<dbReference type="Pfam" id="PF12796">
    <property type="entry name" value="Ank_2"/>
    <property type="match status" value="1"/>
</dbReference>
<keyword evidence="1" id="KW-0677">Repeat</keyword>
<dbReference type="InterPro" id="IPR036770">
    <property type="entry name" value="Ankyrin_rpt-contain_sf"/>
</dbReference>
<dbReference type="Gene3D" id="1.25.40.20">
    <property type="entry name" value="Ankyrin repeat-containing domain"/>
    <property type="match status" value="1"/>
</dbReference>
<dbReference type="EMBL" id="HBFE01003568">
    <property type="protein sequence ID" value="CAD8726294.1"/>
    <property type="molecule type" value="Transcribed_RNA"/>
</dbReference>
<sequence length="228" mass="24511">MAAAFVGCGGGYVAVSVGGERKPAARSFWCERGDVMVRKREDVNAYSRRRRCSRGMIVVGSDAAAGSEQPEMTELDKALRAACKADDVEAVVNVLDNAPELLNKKNAKTGGSAPLHIAAYGDAVKVIVELVNRGAEVDIPNSDGISPLQFAATKGHVRAARALLQAGADDLHESDAKATAIDYAREWMHANMVEFLEAYAEAKQENGTAIFLRWLDDNEGLVSMFKPE</sequence>
<evidence type="ECO:0000256" key="1">
    <source>
        <dbReference type="ARBA" id="ARBA00022737"/>
    </source>
</evidence>
<organism evidence="4">
    <name type="scientific">Erythrolobus madagascarensis</name>
    <dbReference type="NCBI Taxonomy" id="708628"/>
    <lineage>
        <taxon>Eukaryota</taxon>
        <taxon>Rhodophyta</taxon>
        <taxon>Bangiophyceae</taxon>
        <taxon>Porphyridiales</taxon>
        <taxon>Porphyridiaceae</taxon>
        <taxon>Erythrolobus</taxon>
    </lineage>
</organism>
<protein>
    <submittedName>
        <fullName evidence="4">Uncharacterized protein</fullName>
    </submittedName>
</protein>
<dbReference type="SMART" id="SM00248">
    <property type="entry name" value="ANK"/>
    <property type="match status" value="3"/>
</dbReference>
<dbReference type="PROSITE" id="PS50297">
    <property type="entry name" value="ANK_REP_REGION"/>
    <property type="match status" value="2"/>
</dbReference>
<feature type="repeat" description="ANK" evidence="3">
    <location>
        <begin position="110"/>
        <end position="142"/>
    </location>
</feature>
<accession>A0A7S0T7V3</accession>
<dbReference type="GO" id="GO:0085020">
    <property type="term" value="P:protein K6-linked ubiquitination"/>
    <property type="evidence" value="ECO:0007669"/>
    <property type="project" value="TreeGrafter"/>
</dbReference>
<dbReference type="PANTHER" id="PTHR24171">
    <property type="entry name" value="ANKYRIN REPEAT DOMAIN-CONTAINING PROTEIN 39-RELATED"/>
    <property type="match status" value="1"/>
</dbReference>
<reference evidence="4" key="1">
    <citation type="submission" date="2021-01" db="EMBL/GenBank/DDBJ databases">
        <authorList>
            <person name="Corre E."/>
            <person name="Pelletier E."/>
            <person name="Niang G."/>
            <person name="Scheremetjew M."/>
            <person name="Finn R."/>
            <person name="Kale V."/>
            <person name="Holt S."/>
            <person name="Cochrane G."/>
            <person name="Meng A."/>
            <person name="Brown T."/>
            <person name="Cohen L."/>
        </authorList>
    </citation>
    <scope>NUCLEOTIDE SEQUENCE</scope>
    <source>
        <strain evidence="4">CCMP3276</strain>
    </source>
</reference>
<dbReference type="GO" id="GO:0004842">
    <property type="term" value="F:ubiquitin-protein transferase activity"/>
    <property type="evidence" value="ECO:0007669"/>
    <property type="project" value="TreeGrafter"/>
</dbReference>
<evidence type="ECO:0000256" key="3">
    <source>
        <dbReference type="PROSITE-ProRule" id="PRU00023"/>
    </source>
</evidence>
<dbReference type="InterPro" id="IPR002110">
    <property type="entry name" value="Ankyrin_rpt"/>
</dbReference>
<evidence type="ECO:0000256" key="2">
    <source>
        <dbReference type="ARBA" id="ARBA00023043"/>
    </source>
</evidence>
<dbReference type="AlphaFoldDB" id="A0A7S0T7V3"/>
<gene>
    <name evidence="4" type="ORF">EMAD1354_LOCUS2374</name>
</gene>
<dbReference type="PANTHER" id="PTHR24171:SF8">
    <property type="entry name" value="BRCA1-ASSOCIATED RING DOMAIN PROTEIN 1"/>
    <property type="match status" value="1"/>
</dbReference>
<feature type="repeat" description="ANK" evidence="3">
    <location>
        <begin position="143"/>
        <end position="169"/>
    </location>
</feature>
<proteinExistence type="predicted"/>